<dbReference type="InterPro" id="IPR008942">
    <property type="entry name" value="ENTH_VHS"/>
</dbReference>
<dbReference type="EMBL" id="CAKLCB010000392">
    <property type="protein sequence ID" value="CAH0522597.1"/>
    <property type="molecule type" value="Genomic_DNA"/>
</dbReference>
<dbReference type="CDD" id="cd03561">
    <property type="entry name" value="VHS"/>
    <property type="match status" value="1"/>
</dbReference>
<evidence type="ECO:0000256" key="2">
    <source>
        <dbReference type="ARBA" id="ARBA00022448"/>
    </source>
</evidence>
<keyword evidence="3" id="KW-0653">Protein transport</keyword>
<sequence>MMYTPTEVERIKQMTGMITQATSDFESDEDWDRIIRVVDALSNINNRAVLKESVRYLKLRLGDPSPRVIILALTLTESIVKNCGDLVHQEIASESFMSEMETLYRTHASKRGRKSMEIASRVLDMIQAWGEAFLPYRHLFPLFVDTYHKMRMKGIKFPDQYDESKVPVLTPPPEEKCGNRCGTTGGRFVPNRGSNSIDTSSYSNASSGLGGLSTPELYRVAMNVLEMFEDMLHEAQKDTCALSSHGVMKELVVQVQEIVHRMEGAIPIAVVEEDEHLEKYLSVNDDLHAALKKYDELLAKSQSKVEETAAKSTRDSAEDVDLVDPFGLKEDGSLQNKQNNQDLISDDPFADFMRTYSGSAIKTADQNKSEQSLKPEVEVKVAPKMSQKDEDEDDPFASFVKQRATKILSGSNRDVETKTQAAGVVQPAASATDLINLWDAEVPALPVLAKTAAQSDLWVGDDPSSSLRHSCVDSTTASTETSVHDLWSANTCFNTTTPAPHTRTSSTTSSAVVDTNTSDPFEMLDFSTEASILTPVPIATANNLQPTSVLPRQSSQSTAASSKSFNPFDF</sequence>
<keyword evidence="2" id="KW-0813">Transport</keyword>
<dbReference type="InterPro" id="IPR004152">
    <property type="entry name" value="GAT_dom"/>
</dbReference>
<dbReference type="Gene3D" id="1.25.40.90">
    <property type="match status" value="1"/>
</dbReference>
<evidence type="ECO:0000256" key="5">
    <source>
        <dbReference type="SAM" id="MobiDB-lite"/>
    </source>
</evidence>
<organism evidence="7 8">
    <name type="scientific">Peronospora belbahrii</name>
    <dbReference type="NCBI Taxonomy" id="622444"/>
    <lineage>
        <taxon>Eukaryota</taxon>
        <taxon>Sar</taxon>
        <taxon>Stramenopiles</taxon>
        <taxon>Oomycota</taxon>
        <taxon>Peronosporomycetes</taxon>
        <taxon>Peronosporales</taxon>
        <taxon>Peronosporaceae</taxon>
        <taxon>Peronospora</taxon>
    </lineage>
</organism>
<proteinExistence type="predicted"/>
<dbReference type="PROSITE" id="PS50179">
    <property type="entry name" value="VHS"/>
    <property type="match status" value="1"/>
</dbReference>
<dbReference type="SUPFAM" id="SSF89009">
    <property type="entry name" value="GAT-like domain"/>
    <property type="match status" value="1"/>
</dbReference>
<evidence type="ECO:0000256" key="4">
    <source>
        <dbReference type="ARBA" id="ARBA00023136"/>
    </source>
</evidence>
<accession>A0ABN8DBQ4</accession>
<evidence type="ECO:0000313" key="7">
    <source>
        <dbReference type="EMBL" id="CAH0522597.1"/>
    </source>
</evidence>
<keyword evidence="8" id="KW-1185">Reference proteome</keyword>
<comment type="subcellular location">
    <subcellularLocation>
        <location evidence="1">Membrane</location>
        <topology evidence="1">Peripheral membrane protein</topology>
    </subcellularLocation>
</comment>
<dbReference type="Gene3D" id="1.20.58.160">
    <property type="match status" value="1"/>
</dbReference>
<dbReference type="InterPro" id="IPR002014">
    <property type="entry name" value="VHS_dom"/>
</dbReference>
<reference evidence="7 8" key="1">
    <citation type="submission" date="2021-11" db="EMBL/GenBank/DDBJ databases">
        <authorList>
            <person name="Islam A."/>
            <person name="Islam S."/>
            <person name="Flora M.S."/>
            <person name="Rahman M."/>
            <person name="Ziaur R.M."/>
            <person name="Epstein J.H."/>
            <person name="Hassan M."/>
            <person name="Klassen M."/>
            <person name="Woodard K."/>
            <person name="Webb A."/>
            <person name="Webby R.J."/>
            <person name="El Zowalaty M.E."/>
        </authorList>
    </citation>
    <scope>NUCLEOTIDE SEQUENCE [LARGE SCALE GENOMIC DNA]</scope>
    <source>
        <strain evidence="7">Pbs1</strain>
    </source>
</reference>
<name>A0ABN8DBQ4_9STRA</name>
<evidence type="ECO:0000313" key="8">
    <source>
        <dbReference type="Proteomes" id="UP001158986"/>
    </source>
</evidence>
<evidence type="ECO:0000259" key="6">
    <source>
        <dbReference type="PROSITE" id="PS50179"/>
    </source>
</evidence>
<dbReference type="SMART" id="SM00288">
    <property type="entry name" value="VHS"/>
    <property type="match status" value="1"/>
</dbReference>
<comment type="caution">
    <text evidence="7">The sequence shown here is derived from an EMBL/GenBank/DDBJ whole genome shotgun (WGS) entry which is preliminary data.</text>
</comment>
<keyword evidence="4" id="KW-0472">Membrane</keyword>
<evidence type="ECO:0000256" key="3">
    <source>
        <dbReference type="ARBA" id="ARBA00022927"/>
    </source>
</evidence>
<gene>
    <name evidence="7" type="ORF">PBS001_LOCUS9023</name>
</gene>
<dbReference type="InterPro" id="IPR038425">
    <property type="entry name" value="GAT_sf"/>
</dbReference>
<dbReference type="Pfam" id="PF03127">
    <property type="entry name" value="GAT"/>
    <property type="match status" value="1"/>
</dbReference>
<protein>
    <recommendedName>
        <fullName evidence="6">VHS domain-containing protein</fullName>
    </recommendedName>
</protein>
<dbReference type="SUPFAM" id="SSF48464">
    <property type="entry name" value="ENTH/VHS domain"/>
    <property type="match status" value="1"/>
</dbReference>
<dbReference type="PANTHER" id="PTHR45898:SF4">
    <property type="entry name" value="TARGET OF MYB PROTEIN 1"/>
    <property type="match status" value="1"/>
</dbReference>
<feature type="domain" description="VHS" evidence="6">
    <location>
        <begin position="21"/>
        <end position="158"/>
    </location>
</feature>
<feature type="region of interest" description="Disordered" evidence="5">
    <location>
        <begin position="548"/>
        <end position="570"/>
    </location>
</feature>
<dbReference type="InterPro" id="IPR044836">
    <property type="entry name" value="TOL_plant"/>
</dbReference>
<dbReference type="Pfam" id="PF00790">
    <property type="entry name" value="VHS"/>
    <property type="match status" value="1"/>
</dbReference>
<dbReference type="Proteomes" id="UP001158986">
    <property type="component" value="Unassembled WGS sequence"/>
</dbReference>
<evidence type="ECO:0000256" key="1">
    <source>
        <dbReference type="ARBA" id="ARBA00004170"/>
    </source>
</evidence>
<dbReference type="PANTHER" id="PTHR45898">
    <property type="entry name" value="TOM1-LIKE PROTEIN"/>
    <property type="match status" value="1"/>
</dbReference>
<feature type="compositionally biased region" description="Low complexity" evidence="5">
    <location>
        <begin position="553"/>
        <end position="564"/>
    </location>
</feature>